<feature type="transmembrane region" description="Helical" evidence="2">
    <location>
        <begin position="738"/>
        <end position="757"/>
    </location>
</feature>
<feature type="transmembrane region" description="Helical" evidence="2">
    <location>
        <begin position="537"/>
        <end position="555"/>
    </location>
</feature>
<feature type="region of interest" description="Disordered" evidence="1">
    <location>
        <begin position="1"/>
        <end position="48"/>
    </location>
</feature>
<dbReference type="eggNOG" id="COG1216">
    <property type="taxonomic scope" value="Bacteria"/>
</dbReference>
<reference evidence="3 4" key="1">
    <citation type="submission" date="2013-08" db="EMBL/GenBank/DDBJ databases">
        <title>Intrasporangium oryzae NRRL B-24470.</title>
        <authorList>
            <person name="Liu H."/>
            <person name="Wang G."/>
        </authorList>
    </citation>
    <scope>NUCLEOTIDE SEQUENCE [LARGE SCALE GENOMIC DNA]</scope>
    <source>
        <strain evidence="3 4">NRRL B-24470</strain>
    </source>
</reference>
<keyword evidence="4" id="KW-1185">Reference proteome</keyword>
<evidence type="ECO:0000256" key="2">
    <source>
        <dbReference type="SAM" id="Phobius"/>
    </source>
</evidence>
<keyword evidence="2" id="KW-0472">Membrane</keyword>
<dbReference type="Proteomes" id="UP000019489">
    <property type="component" value="Unassembled WGS sequence"/>
</dbReference>
<feature type="transmembrane region" description="Helical" evidence="2">
    <location>
        <begin position="313"/>
        <end position="336"/>
    </location>
</feature>
<dbReference type="InterPro" id="IPR029044">
    <property type="entry name" value="Nucleotide-diphossugar_trans"/>
</dbReference>
<dbReference type="STRING" id="1386089.N865_14870"/>
<dbReference type="Gene3D" id="3.90.550.10">
    <property type="entry name" value="Spore Coat Polysaccharide Biosynthesis Protein SpsA, Chain A"/>
    <property type="match status" value="1"/>
</dbReference>
<feature type="transmembrane region" description="Helical" evidence="2">
    <location>
        <begin position="590"/>
        <end position="608"/>
    </location>
</feature>
<evidence type="ECO:0000313" key="4">
    <source>
        <dbReference type="Proteomes" id="UP000019489"/>
    </source>
</evidence>
<name>W9G5D7_9MICO</name>
<sequence length="1100" mass="114154">MQVAAGSDALTDNPAENLTEELTEERGRPGPAAGAAASGPLGTPPRPAPSVPVVDAVLVVRNGSPWLAQCLDGIAAQTLPPSRLVIVDLASTDTSGAIARAHQSVRQAVDDVRLVRLDEPVPLGRAIDLAVASLPEPADPRTAWVWVLHDDSAARPTALARMLDAVRRSPSVGVAGPKLVEWDDPRRLRELGIQITRTGRHIAAPTVGEADQGQYDGRTDVLAVSTSGMLVRRDVHSDLHGFDPTFATYGTGLDFGWRAQLAGHRVIVVPGAVVRDAAADDTGARDGGPGAREVERRSRRAGRQVVLARSSPLAAPFLAVWMALSAVLSALVLLVAKRPRQAWRELADIGALAHPFATLAARWRGRRSRRLRRSHLATLFVRPTHAARTTVDHIQDAVAPDGGRRRREASPTTETGPVAEEAEGLESLPHSVVRRVLSHPGFLAVLAVLVTTVVAWRDPIRAGALVPSNTGLAGGELRAVTTGSSGLWHAFRDAWHGAGLGSGTEAGPYLAVLAGLTWLAERVPGVASSRSSAGVTVAWLLFLAPALSSWTAYLAGRVVTSSRTARALVAAAWGTSAVLTAGLVEGRLTIAVAHVLLPLVLAGFTLAAQRDGTWTATFATALVTAVLAAFVPPLLAVSSVAAVLLVLLGPGARRLRGLVLLIVPLGLLGPWVSRVVEDARVVLSGPGIVSTAPGAPWWAVLLGRPEGTPDRFAWLIAPALALGLAGYAARSRSRSESVGLAAAGMLCLLGLAASFASGRVVLGSAETGVGQSAPAHLWAGVGSQLWVAGLLVGLLAGSRHVVALFARPLRRWPVAAGTLVVLLVVVPVAAGAVRWGANGMGDSLSVARATVPAVAVEQATGPLGNRLLVLRPSDRVVDFVLAGEEPGEVLRDLDRGSAVDETALVAAVARLVGGRGADALDTSELARLGIGFVRARSDADSALTRRLDSTEGLSRLGASPEGILWKVRPLPAAAGISSAAPAPSRVRLVDGRGALLGAVETSGPHAAVDTDVPSGPAGRRLVAAEPVEWSGQARVTLDGTPLDPVAGAAQPTFVLPAQGGHLVVDLAAAHPWWRLGQALLLAFVVFMALPFGNRRSRRRA</sequence>
<feature type="compositionally biased region" description="Low complexity" evidence="1">
    <location>
        <begin position="29"/>
        <end position="41"/>
    </location>
</feature>
<feature type="transmembrane region" description="Helical" evidence="2">
    <location>
        <begin position="777"/>
        <end position="802"/>
    </location>
</feature>
<dbReference type="PATRIC" id="fig|1386089.3.peg.3249"/>
<gene>
    <name evidence="3" type="ORF">N865_14870</name>
</gene>
<organism evidence="3 4">
    <name type="scientific">Intrasporangium oryzae NRRL B-24470</name>
    <dbReference type="NCBI Taxonomy" id="1386089"/>
    <lineage>
        <taxon>Bacteria</taxon>
        <taxon>Bacillati</taxon>
        <taxon>Actinomycetota</taxon>
        <taxon>Actinomycetes</taxon>
        <taxon>Micrococcales</taxon>
        <taxon>Intrasporangiaceae</taxon>
        <taxon>Intrasporangium</taxon>
    </lineage>
</organism>
<evidence type="ECO:0000256" key="1">
    <source>
        <dbReference type="SAM" id="MobiDB-lite"/>
    </source>
</evidence>
<keyword evidence="3" id="KW-0808">Transferase</keyword>
<dbReference type="AlphaFoldDB" id="W9G5D7"/>
<accession>W9G5D7</accession>
<keyword evidence="2" id="KW-0812">Transmembrane</keyword>
<dbReference type="Pfam" id="PF13641">
    <property type="entry name" value="Glyco_tranf_2_3"/>
    <property type="match status" value="1"/>
</dbReference>
<keyword evidence="2" id="KW-1133">Transmembrane helix</keyword>
<feature type="transmembrane region" description="Helical" evidence="2">
    <location>
        <begin position="620"/>
        <end position="649"/>
    </location>
</feature>
<feature type="transmembrane region" description="Helical" evidence="2">
    <location>
        <begin position="567"/>
        <end position="584"/>
    </location>
</feature>
<feature type="transmembrane region" description="Helical" evidence="2">
    <location>
        <begin position="1072"/>
        <end position="1092"/>
    </location>
</feature>
<feature type="transmembrane region" description="Helical" evidence="2">
    <location>
        <begin position="814"/>
        <end position="837"/>
    </location>
</feature>
<feature type="transmembrane region" description="Helical" evidence="2">
    <location>
        <begin position="679"/>
        <end position="700"/>
    </location>
</feature>
<proteinExistence type="predicted"/>
<comment type="caution">
    <text evidence="3">The sequence shown here is derived from an EMBL/GenBank/DDBJ whole genome shotgun (WGS) entry which is preliminary data.</text>
</comment>
<feature type="region of interest" description="Disordered" evidence="1">
    <location>
        <begin position="397"/>
        <end position="424"/>
    </location>
</feature>
<dbReference type="SUPFAM" id="SSF53448">
    <property type="entry name" value="Nucleotide-diphospho-sugar transferases"/>
    <property type="match status" value="1"/>
</dbReference>
<evidence type="ECO:0000313" key="3">
    <source>
        <dbReference type="EMBL" id="EWT00512.1"/>
    </source>
</evidence>
<protein>
    <submittedName>
        <fullName evidence="3">Family 2 glycosyl transferase</fullName>
    </submittedName>
</protein>
<dbReference type="PANTHER" id="PTHR43685:SF3">
    <property type="entry name" value="SLR2126 PROTEIN"/>
    <property type="match status" value="1"/>
</dbReference>
<feature type="transmembrane region" description="Helical" evidence="2">
    <location>
        <begin position="712"/>
        <end position="729"/>
    </location>
</feature>
<feature type="transmembrane region" description="Helical" evidence="2">
    <location>
        <begin position="655"/>
        <end position="672"/>
    </location>
</feature>
<dbReference type="InterPro" id="IPR050834">
    <property type="entry name" value="Glycosyltransf_2"/>
</dbReference>
<dbReference type="GO" id="GO:0016740">
    <property type="term" value="F:transferase activity"/>
    <property type="evidence" value="ECO:0007669"/>
    <property type="project" value="UniProtKB-KW"/>
</dbReference>
<dbReference type="EMBL" id="AWSA01000041">
    <property type="protein sequence ID" value="EWT00512.1"/>
    <property type="molecule type" value="Genomic_DNA"/>
</dbReference>
<dbReference type="PANTHER" id="PTHR43685">
    <property type="entry name" value="GLYCOSYLTRANSFERASE"/>
    <property type="match status" value="1"/>
</dbReference>